<evidence type="ECO:0000256" key="12">
    <source>
        <dbReference type="ARBA" id="ARBA00022840"/>
    </source>
</evidence>
<evidence type="ECO:0000313" key="22">
    <source>
        <dbReference type="Proteomes" id="UP000295418"/>
    </source>
</evidence>
<name>A0A4R4EE33_9BACL</name>
<evidence type="ECO:0000256" key="8">
    <source>
        <dbReference type="ARBA" id="ARBA00022679"/>
    </source>
</evidence>
<organism evidence="21 22">
    <name type="scientific">Paenibacillus albiflavus</name>
    <dbReference type="NCBI Taxonomy" id="2545760"/>
    <lineage>
        <taxon>Bacteria</taxon>
        <taxon>Bacillati</taxon>
        <taxon>Bacillota</taxon>
        <taxon>Bacilli</taxon>
        <taxon>Bacillales</taxon>
        <taxon>Paenibacillaceae</taxon>
        <taxon>Paenibacillus</taxon>
    </lineage>
</organism>
<protein>
    <recommendedName>
        <fullName evidence="5">Oxygen sensor histidine kinase NreB</fullName>
        <ecNumber evidence="4">2.7.13.3</ecNumber>
    </recommendedName>
    <alternativeName>
        <fullName evidence="17">Nitrogen regulation protein B</fullName>
    </alternativeName>
</protein>
<keyword evidence="18" id="KW-0175">Coiled coil</keyword>
<evidence type="ECO:0000256" key="4">
    <source>
        <dbReference type="ARBA" id="ARBA00012438"/>
    </source>
</evidence>
<evidence type="ECO:0000256" key="15">
    <source>
        <dbReference type="ARBA" id="ARBA00023014"/>
    </source>
</evidence>
<keyword evidence="8" id="KW-0808">Transferase</keyword>
<dbReference type="InterPro" id="IPR004358">
    <property type="entry name" value="Sig_transdc_His_kin-like_C"/>
</dbReference>
<dbReference type="GO" id="GO:0046983">
    <property type="term" value="F:protein dimerization activity"/>
    <property type="evidence" value="ECO:0007669"/>
    <property type="project" value="InterPro"/>
</dbReference>
<comment type="function">
    <text evidence="16">Member of the two-component regulatory system NreB/NreC involved in the control of dissimilatory nitrate/nitrite reduction in response to oxygen. NreB functions as a direct oxygen sensor histidine kinase which is autophosphorylated, in the absence of oxygen, probably at the conserved histidine residue, and transfers its phosphate group probably to a conserved aspartate residue of NreC. NreB/NreC activates the expression of the nitrate (narGHJI) and nitrite (nir) reductase operons, as well as the putative nitrate transporter gene narT.</text>
</comment>
<feature type="domain" description="Histidine kinase" evidence="20">
    <location>
        <begin position="180"/>
        <end position="376"/>
    </location>
</feature>
<evidence type="ECO:0000256" key="14">
    <source>
        <dbReference type="ARBA" id="ARBA00023012"/>
    </source>
</evidence>
<dbReference type="InterPro" id="IPR056374">
    <property type="entry name" value="DesK/YvfT_N"/>
</dbReference>
<evidence type="ECO:0000256" key="7">
    <source>
        <dbReference type="ARBA" id="ARBA00022490"/>
    </source>
</evidence>
<keyword evidence="7" id="KW-0963">Cytoplasm</keyword>
<keyword evidence="19" id="KW-1133">Transmembrane helix</keyword>
<evidence type="ECO:0000313" key="21">
    <source>
        <dbReference type="EMBL" id="TCZ78274.1"/>
    </source>
</evidence>
<dbReference type="InterPro" id="IPR005467">
    <property type="entry name" value="His_kinase_dom"/>
</dbReference>
<dbReference type="InterPro" id="IPR003594">
    <property type="entry name" value="HATPase_dom"/>
</dbReference>
<sequence length="383" mass="42770">MKQIGRQLFPASEGLVPLISLANLLIPILILFLSEPPLRIGIGLALLLVFVVAYREQYWRKGYEQLFIIIQLIIILAFMIFYHPVYAYIGFLVAMTLSKQSLLFMKIVAVIFAVAVCTLTIPLYVETGIVILFVMLPTLFGVCAMPFIVRSQVNYKQMAERLKAATEQLERMAQQEERQRIARELHDTLGHTLSLIALKGEVTSKLIQRAPEKALQEAKEITETARGALKQMRELVTTMRIVSLHEEFEHAKSLCAAAGIHLDITIPNEFTHASERTPLSPLQETILAMCFREALTNVVRHSRAAHCSATLEIEEGLVRLTIADDGIGIDPEKVNQANGSGIAGLKQRLALVDGYLILEANPNQGTQLSLHIPRTIRNERTGK</sequence>
<proteinExistence type="predicted"/>
<evidence type="ECO:0000256" key="9">
    <source>
        <dbReference type="ARBA" id="ARBA00022723"/>
    </source>
</evidence>
<evidence type="ECO:0000256" key="18">
    <source>
        <dbReference type="SAM" id="Coils"/>
    </source>
</evidence>
<evidence type="ECO:0000256" key="16">
    <source>
        <dbReference type="ARBA" id="ARBA00024827"/>
    </source>
</evidence>
<dbReference type="Proteomes" id="UP000295418">
    <property type="component" value="Unassembled WGS sequence"/>
</dbReference>
<feature type="transmembrane region" description="Helical" evidence="19">
    <location>
        <begin position="129"/>
        <end position="149"/>
    </location>
</feature>
<keyword evidence="19" id="KW-0472">Membrane</keyword>
<dbReference type="InterPro" id="IPR050482">
    <property type="entry name" value="Sensor_HK_TwoCompSys"/>
</dbReference>
<dbReference type="Pfam" id="PF07730">
    <property type="entry name" value="HisKA_3"/>
    <property type="match status" value="1"/>
</dbReference>
<dbReference type="RefSeq" id="WP_132417712.1">
    <property type="nucleotide sequence ID" value="NZ_SKFG01000006.1"/>
</dbReference>
<dbReference type="GO" id="GO:0005524">
    <property type="term" value="F:ATP binding"/>
    <property type="evidence" value="ECO:0007669"/>
    <property type="project" value="UniProtKB-KW"/>
</dbReference>
<comment type="subcellular location">
    <subcellularLocation>
        <location evidence="3">Cytoplasm</location>
    </subcellularLocation>
</comment>
<evidence type="ECO:0000256" key="11">
    <source>
        <dbReference type="ARBA" id="ARBA00022777"/>
    </source>
</evidence>
<evidence type="ECO:0000256" key="6">
    <source>
        <dbReference type="ARBA" id="ARBA00022485"/>
    </source>
</evidence>
<dbReference type="GO" id="GO:0016020">
    <property type="term" value="C:membrane"/>
    <property type="evidence" value="ECO:0007669"/>
    <property type="project" value="InterPro"/>
</dbReference>
<evidence type="ECO:0000256" key="1">
    <source>
        <dbReference type="ARBA" id="ARBA00000085"/>
    </source>
</evidence>
<dbReference type="CDD" id="cd16917">
    <property type="entry name" value="HATPase_UhpB-NarQ-NarX-like"/>
    <property type="match status" value="1"/>
</dbReference>
<comment type="catalytic activity">
    <reaction evidence="1">
        <text>ATP + protein L-histidine = ADP + protein N-phospho-L-histidine.</text>
        <dbReference type="EC" id="2.7.13.3"/>
    </reaction>
</comment>
<evidence type="ECO:0000256" key="17">
    <source>
        <dbReference type="ARBA" id="ARBA00030800"/>
    </source>
</evidence>
<dbReference type="GO" id="GO:0000155">
    <property type="term" value="F:phosphorelay sensor kinase activity"/>
    <property type="evidence" value="ECO:0007669"/>
    <property type="project" value="InterPro"/>
</dbReference>
<dbReference type="OrthoDB" id="9797605at2"/>
<dbReference type="GO" id="GO:0046872">
    <property type="term" value="F:metal ion binding"/>
    <property type="evidence" value="ECO:0007669"/>
    <property type="project" value="UniProtKB-KW"/>
</dbReference>
<dbReference type="SUPFAM" id="SSF55874">
    <property type="entry name" value="ATPase domain of HSP90 chaperone/DNA topoisomerase II/histidine kinase"/>
    <property type="match status" value="1"/>
</dbReference>
<dbReference type="InterPro" id="IPR036890">
    <property type="entry name" value="HATPase_C_sf"/>
</dbReference>
<dbReference type="PRINTS" id="PR00344">
    <property type="entry name" value="BCTRLSENSOR"/>
</dbReference>
<dbReference type="GO" id="GO:0005737">
    <property type="term" value="C:cytoplasm"/>
    <property type="evidence" value="ECO:0007669"/>
    <property type="project" value="UniProtKB-SubCell"/>
</dbReference>
<keyword evidence="22" id="KW-1185">Reference proteome</keyword>
<keyword evidence="15" id="KW-0411">Iron-sulfur</keyword>
<dbReference type="AlphaFoldDB" id="A0A4R4EE33"/>
<dbReference type="PANTHER" id="PTHR24421">
    <property type="entry name" value="NITRATE/NITRITE SENSOR PROTEIN NARX-RELATED"/>
    <property type="match status" value="1"/>
</dbReference>
<feature type="transmembrane region" description="Helical" evidence="19">
    <location>
        <begin position="103"/>
        <end position="123"/>
    </location>
</feature>
<dbReference type="PANTHER" id="PTHR24421:SF63">
    <property type="entry name" value="SENSOR HISTIDINE KINASE DESK"/>
    <property type="match status" value="1"/>
</dbReference>
<evidence type="ECO:0000256" key="19">
    <source>
        <dbReference type="SAM" id="Phobius"/>
    </source>
</evidence>
<keyword evidence="13" id="KW-0408">Iron</keyword>
<feature type="transmembrane region" description="Helical" evidence="19">
    <location>
        <begin position="38"/>
        <end position="54"/>
    </location>
</feature>
<evidence type="ECO:0000256" key="13">
    <source>
        <dbReference type="ARBA" id="ARBA00023004"/>
    </source>
</evidence>
<gene>
    <name evidence="21" type="ORF">E0485_09150</name>
</gene>
<dbReference type="Pfam" id="PF02518">
    <property type="entry name" value="HATPase_c"/>
    <property type="match status" value="1"/>
</dbReference>
<keyword evidence="10" id="KW-0547">Nucleotide-binding</keyword>
<keyword evidence="6" id="KW-0004">4Fe-4S</keyword>
<evidence type="ECO:0000256" key="5">
    <source>
        <dbReference type="ARBA" id="ARBA00017322"/>
    </source>
</evidence>
<keyword evidence="12" id="KW-0067">ATP-binding</keyword>
<keyword evidence="19" id="KW-0812">Transmembrane</keyword>
<accession>A0A4R4EE33</accession>
<feature type="transmembrane region" description="Helical" evidence="19">
    <location>
        <begin position="66"/>
        <end position="91"/>
    </location>
</feature>
<keyword evidence="14" id="KW-0902">Two-component regulatory system</keyword>
<feature type="transmembrane region" description="Helical" evidence="19">
    <location>
        <begin position="15"/>
        <end position="33"/>
    </location>
</feature>
<comment type="cofactor">
    <cofactor evidence="2">
        <name>[4Fe-4S] cluster</name>
        <dbReference type="ChEBI" id="CHEBI:49883"/>
    </cofactor>
</comment>
<dbReference type="PROSITE" id="PS50109">
    <property type="entry name" value="HIS_KIN"/>
    <property type="match status" value="1"/>
</dbReference>
<dbReference type="InterPro" id="IPR011712">
    <property type="entry name" value="Sig_transdc_His_kin_sub3_dim/P"/>
</dbReference>
<feature type="coiled-coil region" evidence="18">
    <location>
        <begin position="148"/>
        <end position="182"/>
    </location>
</feature>
<reference evidence="21 22" key="1">
    <citation type="submission" date="2019-03" db="EMBL/GenBank/DDBJ databases">
        <authorList>
            <person name="Kim M.K.M."/>
        </authorList>
    </citation>
    <scope>NUCLEOTIDE SEQUENCE [LARGE SCALE GENOMIC DNA]</scope>
    <source>
        <strain evidence="21 22">18JY21-1</strain>
    </source>
</reference>
<evidence type="ECO:0000256" key="10">
    <source>
        <dbReference type="ARBA" id="ARBA00022741"/>
    </source>
</evidence>
<comment type="caution">
    <text evidence="21">The sequence shown here is derived from an EMBL/GenBank/DDBJ whole genome shotgun (WGS) entry which is preliminary data.</text>
</comment>
<evidence type="ECO:0000256" key="2">
    <source>
        <dbReference type="ARBA" id="ARBA00001966"/>
    </source>
</evidence>
<evidence type="ECO:0000259" key="20">
    <source>
        <dbReference type="PROSITE" id="PS50109"/>
    </source>
</evidence>
<dbReference type="EC" id="2.7.13.3" evidence="4"/>
<dbReference type="SMART" id="SM00387">
    <property type="entry name" value="HATPase_c"/>
    <property type="match status" value="1"/>
</dbReference>
<dbReference type="Gene3D" id="1.20.5.1930">
    <property type="match status" value="1"/>
</dbReference>
<dbReference type="GO" id="GO:0051539">
    <property type="term" value="F:4 iron, 4 sulfur cluster binding"/>
    <property type="evidence" value="ECO:0007669"/>
    <property type="project" value="UniProtKB-KW"/>
</dbReference>
<keyword evidence="11 21" id="KW-0418">Kinase</keyword>
<dbReference type="Gene3D" id="3.30.565.10">
    <property type="entry name" value="Histidine kinase-like ATPase, C-terminal domain"/>
    <property type="match status" value="1"/>
</dbReference>
<keyword evidence="9" id="KW-0479">Metal-binding</keyword>
<evidence type="ECO:0000256" key="3">
    <source>
        <dbReference type="ARBA" id="ARBA00004496"/>
    </source>
</evidence>
<dbReference type="EMBL" id="SKFG01000006">
    <property type="protein sequence ID" value="TCZ78274.1"/>
    <property type="molecule type" value="Genomic_DNA"/>
</dbReference>
<dbReference type="Pfam" id="PF23540">
    <property type="entry name" value="DesK_N"/>
    <property type="match status" value="1"/>
</dbReference>